<sequence length="379" mass="42971">MSNKIPFRADHVGSLLRPQALLQARADFQAGKITADELYEIETKEIERIIDKQIEAGLDVVTDGEFRRRFWHTDFLEQLNGIEGFVPDKGYPFSKGETERYTVRNKGKISFNPDHPQIKDFVLFNKLVDGRAVAKQTIPSPNQLFNIGIRDKETYPDLEEFTKDIIQTYRDAIQAFYNAGVRYLQLDDVYIAGLSSPDIPFNDGEYSREVLIELALRVINEILEDKPEDLSVTTHLCRGNYRSDHAFSGSYDIIAPTLLAKEKVDGFFLEYDDERSGTFQPLSHIPSDGAKVVLGLVTSKTGELEDKEAIKARIKEASQYISHDQLCLSPQCGFASTHHGNELTEEQQWEKLKFIADIAKEVWEEEEKSLTAAGNAEKA</sequence>
<dbReference type="EC" id="2.1.1.14" evidence="2"/>
<name>A0A3S2X283_9BACI</name>
<dbReference type="GO" id="GO:0003871">
    <property type="term" value="F:5-methyltetrahydropteroyltriglutamate-homocysteine S-methyltransferase activity"/>
    <property type="evidence" value="ECO:0007669"/>
    <property type="project" value="UniProtKB-EC"/>
</dbReference>
<organism evidence="2 3">
    <name type="scientific">Niallia taxi</name>
    <dbReference type="NCBI Taxonomy" id="2499688"/>
    <lineage>
        <taxon>Bacteria</taxon>
        <taxon>Bacillati</taxon>
        <taxon>Bacillota</taxon>
        <taxon>Bacilli</taxon>
        <taxon>Bacillales</taxon>
        <taxon>Bacillaceae</taxon>
        <taxon>Niallia</taxon>
    </lineage>
</organism>
<keyword evidence="3" id="KW-1185">Reference proteome</keyword>
<dbReference type="AlphaFoldDB" id="A0A3S2X283"/>
<dbReference type="PANTHER" id="PTHR43844">
    <property type="entry name" value="METHIONINE SYNTHASE"/>
    <property type="match status" value="1"/>
</dbReference>
<evidence type="ECO:0000259" key="1">
    <source>
        <dbReference type="Pfam" id="PF01717"/>
    </source>
</evidence>
<dbReference type="InterPro" id="IPR002629">
    <property type="entry name" value="Met_Synth_C/arc"/>
</dbReference>
<dbReference type="GO" id="GO:0009086">
    <property type="term" value="P:methionine biosynthetic process"/>
    <property type="evidence" value="ECO:0007669"/>
    <property type="project" value="InterPro"/>
</dbReference>
<feature type="domain" description="Cobalamin-independent methionine synthase MetE C-terminal/archaeal" evidence="1">
    <location>
        <begin position="12"/>
        <end position="338"/>
    </location>
</feature>
<gene>
    <name evidence="2" type="ORF">EM808_14185</name>
</gene>
<comment type="caution">
    <text evidence="2">The sequence shown here is derived from an EMBL/GenBank/DDBJ whole genome shotgun (WGS) entry which is preliminary data.</text>
</comment>
<dbReference type="CDD" id="cd03311">
    <property type="entry name" value="CIMS_C_terminal_like"/>
    <property type="match status" value="1"/>
</dbReference>
<evidence type="ECO:0000313" key="2">
    <source>
        <dbReference type="EMBL" id="RVT61404.1"/>
    </source>
</evidence>
<dbReference type="EMBL" id="RZTZ01000005">
    <property type="protein sequence ID" value="RVT61404.1"/>
    <property type="molecule type" value="Genomic_DNA"/>
</dbReference>
<dbReference type="PANTHER" id="PTHR43844:SF1">
    <property type="entry name" value="METHIONINE SYNTHASE"/>
    <property type="match status" value="1"/>
</dbReference>
<dbReference type="InterPro" id="IPR038071">
    <property type="entry name" value="UROD/MetE-like_sf"/>
</dbReference>
<dbReference type="Proteomes" id="UP000288024">
    <property type="component" value="Unassembled WGS sequence"/>
</dbReference>
<dbReference type="GO" id="GO:0008270">
    <property type="term" value="F:zinc ion binding"/>
    <property type="evidence" value="ECO:0007669"/>
    <property type="project" value="InterPro"/>
</dbReference>
<dbReference type="Gene3D" id="3.20.20.210">
    <property type="match status" value="1"/>
</dbReference>
<proteinExistence type="predicted"/>
<dbReference type="NCBIfam" id="NF005085">
    <property type="entry name" value="PRK06520.1"/>
    <property type="match status" value="1"/>
</dbReference>
<dbReference type="Pfam" id="PF01717">
    <property type="entry name" value="Meth_synt_2"/>
    <property type="match status" value="1"/>
</dbReference>
<keyword evidence="2" id="KW-0489">Methyltransferase</keyword>
<protein>
    <submittedName>
        <fullName evidence="2">5-methyltetrahydropteroyltriglutamate--homocysteine S-methyltransferase</fullName>
        <ecNumber evidence="2">2.1.1.14</ecNumber>
    </submittedName>
</protein>
<evidence type="ECO:0000313" key="3">
    <source>
        <dbReference type="Proteomes" id="UP000288024"/>
    </source>
</evidence>
<dbReference type="GO" id="GO:0032259">
    <property type="term" value="P:methylation"/>
    <property type="evidence" value="ECO:0007669"/>
    <property type="project" value="UniProtKB-KW"/>
</dbReference>
<dbReference type="RefSeq" id="WP_127738860.1">
    <property type="nucleotide sequence ID" value="NZ_CP196002.1"/>
</dbReference>
<dbReference type="SUPFAM" id="SSF51726">
    <property type="entry name" value="UROD/MetE-like"/>
    <property type="match status" value="1"/>
</dbReference>
<keyword evidence="2" id="KW-0808">Transferase</keyword>
<reference evidence="2 3" key="1">
    <citation type="submission" date="2019-01" db="EMBL/GenBank/DDBJ databases">
        <title>Bacillus sp. M5HDSG1-1, whole genome shotgun sequence.</title>
        <authorList>
            <person name="Tuo L."/>
        </authorList>
    </citation>
    <scope>NUCLEOTIDE SEQUENCE [LARGE SCALE GENOMIC DNA]</scope>
    <source>
        <strain evidence="2 3">M5HDSG1-1</strain>
    </source>
</reference>
<accession>A0A3S2X283</accession>